<accession>A0ABT4UHT0</accession>
<comment type="caution">
    <text evidence="2">The sequence shown here is derived from an EMBL/GenBank/DDBJ whole genome shotgun (WGS) entry which is preliminary data.</text>
</comment>
<proteinExistence type="predicted"/>
<organism evidence="2 3">
    <name type="scientific">Polluticaenibacter yanchengensis</name>
    <dbReference type="NCBI Taxonomy" id="3014562"/>
    <lineage>
        <taxon>Bacteria</taxon>
        <taxon>Pseudomonadati</taxon>
        <taxon>Bacteroidota</taxon>
        <taxon>Chitinophagia</taxon>
        <taxon>Chitinophagales</taxon>
        <taxon>Chitinophagaceae</taxon>
        <taxon>Polluticaenibacter</taxon>
    </lineage>
</organism>
<reference evidence="2 3" key="1">
    <citation type="submission" date="2022-12" db="EMBL/GenBank/DDBJ databases">
        <title>Chitinophagaceae gen. sp. nov., a new member of the family Chitinophagaceae, isolated from soil in a chemical factory.</title>
        <authorList>
            <person name="Ke Z."/>
        </authorList>
    </citation>
    <scope>NUCLEOTIDE SEQUENCE [LARGE SCALE GENOMIC DNA]</scope>
    <source>
        <strain evidence="2 3">LY-5</strain>
    </source>
</reference>
<keyword evidence="1" id="KW-1133">Transmembrane helix</keyword>
<keyword evidence="1" id="KW-0472">Membrane</keyword>
<dbReference type="PROSITE" id="PS51257">
    <property type="entry name" value="PROKAR_LIPOPROTEIN"/>
    <property type="match status" value="1"/>
</dbReference>
<protein>
    <submittedName>
        <fullName evidence="2">LptE family protein</fullName>
    </submittedName>
</protein>
<dbReference type="EMBL" id="JAQGEF010000005">
    <property type="protein sequence ID" value="MDA3614402.1"/>
    <property type="molecule type" value="Genomic_DNA"/>
</dbReference>
<dbReference type="RefSeq" id="WP_407030730.1">
    <property type="nucleotide sequence ID" value="NZ_JAQGEF010000005.1"/>
</dbReference>
<evidence type="ECO:0000313" key="2">
    <source>
        <dbReference type="EMBL" id="MDA3614402.1"/>
    </source>
</evidence>
<evidence type="ECO:0000313" key="3">
    <source>
        <dbReference type="Proteomes" id="UP001210231"/>
    </source>
</evidence>
<evidence type="ECO:0000256" key="1">
    <source>
        <dbReference type="SAM" id="Phobius"/>
    </source>
</evidence>
<gene>
    <name evidence="2" type="ORF">O3P16_06250</name>
</gene>
<keyword evidence="3" id="KW-1185">Reference proteome</keyword>
<dbReference type="Pfam" id="PF04390">
    <property type="entry name" value="LptE"/>
    <property type="match status" value="1"/>
</dbReference>
<dbReference type="Proteomes" id="UP001210231">
    <property type="component" value="Unassembled WGS sequence"/>
</dbReference>
<sequence length="173" mass="19449">MLASLHRRQSVLMILIGLVTIFLSGCKIYTFKDISIPAEIKTVKLRLIENRARYINPLLAPTLTNRLQEKIVGQTKLNRVEGDDADWLITGTITDYSVTTSGIANQAASLNQLNVTVQIKLKDNVNQKEEEYSVNKMFSFAASLSLDQAEASLNEEIIKGLTDEVFNRLFSNW</sequence>
<dbReference type="InterPro" id="IPR007485">
    <property type="entry name" value="LPS_assembly_LptE"/>
</dbReference>
<keyword evidence="1" id="KW-0812">Transmembrane</keyword>
<name>A0ABT4UHT0_9BACT</name>
<feature type="transmembrane region" description="Helical" evidence="1">
    <location>
        <begin position="12"/>
        <end position="31"/>
    </location>
</feature>